<keyword evidence="2" id="KW-1185">Reference proteome</keyword>
<gene>
    <name evidence="1" type="ORF">dnm_061120</name>
</gene>
<accession>A0A975BQW9</accession>
<dbReference type="EMBL" id="CP061800">
    <property type="protein sequence ID" value="QTA90052.1"/>
    <property type="molecule type" value="Genomic_DNA"/>
</dbReference>
<name>A0A975BQW9_9BACT</name>
<dbReference type="KEGG" id="dmm:dnm_061120"/>
<evidence type="ECO:0000313" key="2">
    <source>
        <dbReference type="Proteomes" id="UP000663722"/>
    </source>
</evidence>
<reference evidence="1" key="1">
    <citation type="journal article" date="2021" name="Microb. Physiol.">
        <title>Proteogenomic Insights into the Physiology of Marine, Sulfate-Reducing, Filamentous Desulfonema limicola and Desulfonema magnum.</title>
        <authorList>
            <person name="Schnaars V."/>
            <person name="Wohlbrand L."/>
            <person name="Scheve S."/>
            <person name="Hinrichs C."/>
            <person name="Reinhardt R."/>
            <person name="Rabus R."/>
        </authorList>
    </citation>
    <scope>NUCLEOTIDE SEQUENCE</scope>
    <source>
        <strain evidence="1">4be13</strain>
    </source>
</reference>
<proteinExistence type="predicted"/>
<dbReference type="AlphaFoldDB" id="A0A975BQW9"/>
<dbReference type="Proteomes" id="UP000663722">
    <property type="component" value="Chromosome"/>
</dbReference>
<protein>
    <submittedName>
        <fullName evidence="1">Uncharacterized protein</fullName>
    </submittedName>
</protein>
<organism evidence="1 2">
    <name type="scientific">Desulfonema magnum</name>
    <dbReference type="NCBI Taxonomy" id="45655"/>
    <lineage>
        <taxon>Bacteria</taxon>
        <taxon>Pseudomonadati</taxon>
        <taxon>Thermodesulfobacteriota</taxon>
        <taxon>Desulfobacteria</taxon>
        <taxon>Desulfobacterales</taxon>
        <taxon>Desulfococcaceae</taxon>
        <taxon>Desulfonema</taxon>
    </lineage>
</organism>
<sequence length="75" mass="8976">MPGDRTFLPNLKFVTPDIKSVRFCKLSETICNIVLRFRKIKNCFSDIMKRFENHIRIRIFFLSDFFVIVVRFEAG</sequence>
<evidence type="ECO:0000313" key="1">
    <source>
        <dbReference type="EMBL" id="QTA90052.1"/>
    </source>
</evidence>